<evidence type="ECO:0000313" key="9">
    <source>
        <dbReference type="EMBL" id="KAK4265620.1"/>
    </source>
</evidence>
<dbReference type="CDD" id="cd00167">
    <property type="entry name" value="SANT"/>
    <property type="match status" value="2"/>
</dbReference>
<dbReference type="PROSITE" id="PS51294">
    <property type="entry name" value="HTH_MYB"/>
    <property type="match status" value="2"/>
</dbReference>
<evidence type="ECO:0000256" key="5">
    <source>
        <dbReference type="ARBA" id="ARBA00023163"/>
    </source>
</evidence>
<dbReference type="InterPro" id="IPR001005">
    <property type="entry name" value="SANT/Myb"/>
</dbReference>
<evidence type="ECO:0000313" key="10">
    <source>
        <dbReference type="Proteomes" id="UP001293593"/>
    </source>
</evidence>
<dbReference type="Gene3D" id="1.10.10.60">
    <property type="entry name" value="Homeodomain-like"/>
    <property type="match status" value="2"/>
</dbReference>
<dbReference type="GO" id="GO:0003677">
    <property type="term" value="F:DNA binding"/>
    <property type="evidence" value="ECO:0007669"/>
    <property type="project" value="UniProtKB-KW"/>
</dbReference>
<evidence type="ECO:0000256" key="4">
    <source>
        <dbReference type="ARBA" id="ARBA00023125"/>
    </source>
</evidence>
<comment type="caution">
    <text evidence="9">The sequence shown here is derived from an EMBL/GenBank/DDBJ whole genome shotgun (WGS) entry which is preliminary data.</text>
</comment>
<dbReference type="SMART" id="SM00717">
    <property type="entry name" value="SANT"/>
    <property type="match status" value="2"/>
</dbReference>
<dbReference type="EMBL" id="JAWXYG010000008">
    <property type="protein sequence ID" value="KAK4265620.1"/>
    <property type="molecule type" value="Genomic_DNA"/>
</dbReference>
<evidence type="ECO:0000259" key="8">
    <source>
        <dbReference type="PROSITE" id="PS51294"/>
    </source>
</evidence>
<organism evidence="9 10">
    <name type="scientific">Acacia crassicarpa</name>
    <name type="common">northern wattle</name>
    <dbReference type="NCBI Taxonomy" id="499986"/>
    <lineage>
        <taxon>Eukaryota</taxon>
        <taxon>Viridiplantae</taxon>
        <taxon>Streptophyta</taxon>
        <taxon>Embryophyta</taxon>
        <taxon>Tracheophyta</taxon>
        <taxon>Spermatophyta</taxon>
        <taxon>Magnoliopsida</taxon>
        <taxon>eudicotyledons</taxon>
        <taxon>Gunneridae</taxon>
        <taxon>Pentapetalae</taxon>
        <taxon>rosids</taxon>
        <taxon>fabids</taxon>
        <taxon>Fabales</taxon>
        <taxon>Fabaceae</taxon>
        <taxon>Caesalpinioideae</taxon>
        <taxon>mimosoid clade</taxon>
        <taxon>Acacieae</taxon>
        <taxon>Acacia</taxon>
    </lineage>
</organism>
<dbReference type="SUPFAM" id="SSF46689">
    <property type="entry name" value="Homeodomain-like"/>
    <property type="match status" value="1"/>
</dbReference>
<proteinExistence type="predicted"/>
<dbReference type="InterPro" id="IPR015495">
    <property type="entry name" value="Myb_TF_plants"/>
</dbReference>
<feature type="domain" description="Myb-like" evidence="7">
    <location>
        <begin position="9"/>
        <end position="61"/>
    </location>
</feature>
<feature type="domain" description="HTH myb-type" evidence="8">
    <location>
        <begin position="62"/>
        <end position="116"/>
    </location>
</feature>
<dbReference type="PROSITE" id="PS50090">
    <property type="entry name" value="MYB_LIKE"/>
    <property type="match status" value="2"/>
</dbReference>
<evidence type="ECO:0000259" key="7">
    <source>
        <dbReference type="PROSITE" id="PS50090"/>
    </source>
</evidence>
<sequence length="288" mass="32695">MGRKPCCDKEGVNRGTWSVIEDGILSNFIKLHGEGKWRDIPKRAGLNRCGKSCRLRWLNYLRPDIKRGNFSEAEEDLIIRLHNLLGNRWSLIAGRLPGRTDNEIKNFWNTNLSKRAHQDHPQNNKPCHPFTTKSPTTLLTSAHHQPSPVIRAKPFRCTKKIIFTESNGGINSVTRETQNNTTASTSDTARVDDLMGNDCFSSYGVIEDFDFDGLLIPQQVPEINIDDEEANELKWCDEDEANNLTHQNWLVGQLFESAEHNDDVDISFLNLQSDSFMDLDPSCLDGKV</sequence>
<keyword evidence="10" id="KW-1185">Reference proteome</keyword>
<dbReference type="Proteomes" id="UP001293593">
    <property type="component" value="Unassembled WGS sequence"/>
</dbReference>
<dbReference type="InterPro" id="IPR009057">
    <property type="entry name" value="Homeodomain-like_sf"/>
</dbReference>
<keyword evidence="4" id="KW-0238">DNA-binding</keyword>
<dbReference type="Pfam" id="PF00249">
    <property type="entry name" value="Myb_DNA-binding"/>
    <property type="match status" value="2"/>
</dbReference>
<dbReference type="GO" id="GO:0005634">
    <property type="term" value="C:nucleus"/>
    <property type="evidence" value="ECO:0007669"/>
    <property type="project" value="UniProtKB-SubCell"/>
</dbReference>
<evidence type="ECO:0000256" key="1">
    <source>
        <dbReference type="ARBA" id="ARBA00004123"/>
    </source>
</evidence>
<comment type="subcellular location">
    <subcellularLocation>
        <location evidence="1">Nucleus</location>
    </subcellularLocation>
</comment>
<dbReference type="AlphaFoldDB" id="A0AAE1J8B2"/>
<name>A0AAE1J8B2_9FABA</name>
<keyword evidence="5" id="KW-0804">Transcription</keyword>
<feature type="domain" description="HTH myb-type" evidence="8">
    <location>
        <begin position="9"/>
        <end position="61"/>
    </location>
</feature>
<protein>
    <submittedName>
        <fullName evidence="9">Uncharacterized protein</fullName>
    </submittedName>
</protein>
<keyword evidence="3" id="KW-0805">Transcription regulation</keyword>
<dbReference type="PANTHER" id="PTHR47999:SF96">
    <property type="entry name" value="TRANSCRIPTION REPRESSOR MYB6-LIKE"/>
    <property type="match status" value="1"/>
</dbReference>
<keyword evidence="2" id="KW-0677">Repeat</keyword>
<evidence type="ECO:0000256" key="6">
    <source>
        <dbReference type="ARBA" id="ARBA00023242"/>
    </source>
</evidence>
<dbReference type="PANTHER" id="PTHR47999">
    <property type="entry name" value="TRANSCRIPTION FACTOR MYB8-RELATED-RELATED"/>
    <property type="match status" value="1"/>
</dbReference>
<evidence type="ECO:0000256" key="2">
    <source>
        <dbReference type="ARBA" id="ARBA00022737"/>
    </source>
</evidence>
<feature type="domain" description="Myb-like" evidence="7">
    <location>
        <begin position="62"/>
        <end position="112"/>
    </location>
</feature>
<dbReference type="FunFam" id="1.10.10.60:FF:000015">
    <property type="entry name" value="Transcription factor RAX3"/>
    <property type="match status" value="1"/>
</dbReference>
<reference evidence="9" key="1">
    <citation type="submission" date="2023-10" db="EMBL/GenBank/DDBJ databases">
        <title>Chromosome-level genome of the transformable northern wattle, Acacia crassicarpa.</title>
        <authorList>
            <person name="Massaro I."/>
            <person name="Sinha N.R."/>
            <person name="Poethig S."/>
            <person name="Leichty A.R."/>
        </authorList>
    </citation>
    <scope>NUCLEOTIDE SEQUENCE</scope>
    <source>
        <strain evidence="9">Acra3RX</strain>
        <tissue evidence="9">Leaf</tissue>
    </source>
</reference>
<evidence type="ECO:0000256" key="3">
    <source>
        <dbReference type="ARBA" id="ARBA00023015"/>
    </source>
</evidence>
<keyword evidence="6" id="KW-0539">Nucleus</keyword>
<gene>
    <name evidence="9" type="ORF">QN277_026647</name>
</gene>
<dbReference type="InterPro" id="IPR017930">
    <property type="entry name" value="Myb_dom"/>
</dbReference>
<accession>A0AAE1J8B2</accession>